<evidence type="ECO:0000256" key="5">
    <source>
        <dbReference type="ARBA" id="ARBA00023136"/>
    </source>
</evidence>
<comment type="similarity">
    <text evidence="2">Belongs to the major facilitator superfamily.</text>
</comment>
<sequence>MADRKLEEDDRSRLEGHGSGVPHIGAGYDSTTSMVNVAASETATWEKNDHIPVTGSNSDLESRRVSAHEDSSMTDDKIVWWDGPNDPENPYNWPNWRKFLNCGLISIMTLVSALGSSIFAPSVPQVMAEFESTSLTMASFVVSVYILGYASGPFLLAPLSEIYGRVIVYHVCDFCFVLLSVGSALAPSLSSLIAIRFFAGVAGCAPVTNGGGSIADMVLPEHRGIAMALYSVAPLAGPIIGPIVGGFVSQALGWRWTFWVLSITAGVVSLAMLCVLKESYAYVILKRKTARLQKETGDSMLKSKLDSGLSPIDHFKRGIIRPIRMFIMSPVISITSLYMALSYGYLYLMFTTMTTVFEDTYGFSTGLVGLAYLGLGVGSMIGVVYTSLTSDRHMKKKPAETGGTSGQSKQDQSLTKPEHRLKNLPLGAILVPCGFFIYGWTAQYRVHWIVPMIAHIPIGLGIQLIFFSIQVYLIDAFTIYAASAIASNTVVRSMFGAFLPMAGLPMFSGLGLGWGNSCLGFIALIMIPFAFILIRWGEYLRNRYAIKDV</sequence>
<evidence type="ECO:0000256" key="7">
    <source>
        <dbReference type="SAM" id="Phobius"/>
    </source>
</evidence>
<feature type="transmembrane region" description="Helical" evidence="7">
    <location>
        <begin position="366"/>
        <end position="388"/>
    </location>
</feature>
<evidence type="ECO:0000256" key="6">
    <source>
        <dbReference type="SAM" id="MobiDB-lite"/>
    </source>
</evidence>
<keyword evidence="10" id="KW-1185">Reference proteome</keyword>
<dbReference type="InterPro" id="IPR020846">
    <property type="entry name" value="MFS_dom"/>
</dbReference>
<feature type="transmembrane region" description="Helical" evidence="7">
    <location>
        <begin position="99"/>
        <end position="120"/>
    </location>
</feature>
<dbReference type="PANTHER" id="PTHR23502">
    <property type="entry name" value="MAJOR FACILITATOR SUPERFAMILY"/>
    <property type="match status" value="1"/>
</dbReference>
<feature type="transmembrane region" description="Helical" evidence="7">
    <location>
        <begin position="166"/>
        <end position="186"/>
    </location>
</feature>
<dbReference type="PROSITE" id="PS50850">
    <property type="entry name" value="MFS"/>
    <property type="match status" value="1"/>
</dbReference>
<feature type="transmembrane region" description="Helical" evidence="7">
    <location>
        <begin position="224"/>
        <end position="244"/>
    </location>
</feature>
<dbReference type="InterPro" id="IPR036259">
    <property type="entry name" value="MFS_trans_sf"/>
</dbReference>
<feature type="transmembrane region" description="Helical" evidence="7">
    <location>
        <begin position="192"/>
        <end position="212"/>
    </location>
</feature>
<evidence type="ECO:0000256" key="1">
    <source>
        <dbReference type="ARBA" id="ARBA00004141"/>
    </source>
</evidence>
<evidence type="ECO:0000259" key="8">
    <source>
        <dbReference type="PROSITE" id="PS50850"/>
    </source>
</evidence>
<evidence type="ECO:0000256" key="3">
    <source>
        <dbReference type="ARBA" id="ARBA00022692"/>
    </source>
</evidence>
<feature type="region of interest" description="Disordered" evidence="6">
    <location>
        <begin position="49"/>
        <end position="70"/>
    </location>
</feature>
<reference evidence="9 10" key="1">
    <citation type="journal article" date="2024" name="J. Plant Pathol.">
        <title>Sequence and assembly of the genome of Seiridium unicorne, isolate CBS 538.82, causal agent of cypress canker disease.</title>
        <authorList>
            <person name="Scali E."/>
            <person name="Rocca G.D."/>
            <person name="Danti R."/>
            <person name="Garbelotto M."/>
            <person name="Barberini S."/>
            <person name="Baroncelli R."/>
            <person name="Emiliani G."/>
        </authorList>
    </citation>
    <scope>NUCLEOTIDE SEQUENCE [LARGE SCALE GENOMIC DNA]</scope>
    <source>
        <strain evidence="9 10">BM-138-508</strain>
    </source>
</reference>
<evidence type="ECO:0000256" key="4">
    <source>
        <dbReference type="ARBA" id="ARBA00022989"/>
    </source>
</evidence>
<gene>
    <name evidence="9" type="ORF">SUNI508_11045</name>
</gene>
<dbReference type="Pfam" id="PF07690">
    <property type="entry name" value="MFS_1"/>
    <property type="match status" value="1"/>
</dbReference>
<dbReference type="Proteomes" id="UP001408356">
    <property type="component" value="Unassembled WGS sequence"/>
</dbReference>
<dbReference type="EMBL" id="JARVKF010000424">
    <property type="protein sequence ID" value="KAK9414607.1"/>
    <property type="molecule type" value="Genomic_DNA"/>
</dbReference>
<feature type="compositionally biased region" description="Basic and acidic residues" evidence="6">
    <location>
        <begin position="60"/>
        <end position="70"/>
    </location>
</feature>
<dbReference type="Gene3D" id="1.20.1250.20">
    <property type="entry name" value="MFS general substrate transporter like domains"/>
    <property type="match status" value="1"/>
</dbReference>
<name>A0ABR2UJ10_9PEZI</name>
<comment type="subcellular location">
    <subcellularLocation>
        <location evidence="1">Membrane</location>
        <topology evidence="1">Multi-pass membrane protein</topology>
    </subcellularLocation>
</comment>
<feature type="transmembrane region" description="Helical" evidence="7">
    <location>
        <begin position="479"/>
        <end position="502"/>
    </location>
</feature>
<dbReference type="CDD" id="cd17323">
    <property type="entry name" value="MFS_Tpo1_MDR_like"/>
    <property type="match status" value="1"/>
</dbReference>
<keyword evidence="5 7" id="KW-0472">Membrane</keyword>
<organism evidence="9 10">
    <name type="scientific">Seiridium unicorne</name>
    <dbReference type="NCBI Taxonomy" id="138068"/>
    <lineage>
        <taxon>Eukaryota</taxon>
        <taxon>Fungi</taxon>
        <taxon>Dikarya</taxon>
        <taxon>Ascomycota</taxon>
        <taxon>Pezizomycotina</taxon>
        <taxon>Sordariomycetes</taxon>
        <taxon>Xylariomycetidae</taxon>
        <taxon>Amphisphaeriales</taxon>
        <taxon>Sporocadaceae</taxon>
        <taxon>Seiridium</taxon>
    </lineage>
</organism>
<feature type="region of interest" description="Disordered" evidence="6">
    <location>
        <begin position="1"/>
        <end position="29"/>
    </location>
</feature>
<feature type="compositionally biased region" description="Polar residues" evidence="6">
    <location>
        <begin position="406"/>
        <end position="415"/>
    </location>
</feature>
<feature type="transmembrane region" description="Helical" evidence="7">
    <location>
        <begin position="424"/>
        <end position="442"/>
    </location>
</feature>
<protein>
    <submittedName>
        <fullName evidence="9">Major facilitator superfamily (MFS) profile domain-containing protein</fullName>
    </submittedName>
</protein>
<evidence type="ECO:0000256" key="2">
    <source>
        <dbReference type="ARBA" id="ARBA00008335"/>
    </source>
</evidence>
<evidence type="ECO:0000313" key="9">
    <source>
        <dbReference type="EMBL" id="KAK9414607.1"/>
    </source>
</evidence>
<feature type="domain" description="Major facilitator superfamily (MFS) profile" evidence="8">
    <location>
        <begin position="101"/>
        <end position="540"/>
    </location>
</feature>
<feature type="transmembrane region" description="Helical" evidence="7">
    <location>
        <begin position="514"/>
        <end position="534"/>
    </location>
</feature>
<keyword evidence="4 7" id="KW-1133">Transmembrane helix</keyword>
<proteinExistence type="inferred from homology"/>
<feature type="transmembrane region" description="Helical" evidence="7">
    <location>
        <begin position="448"/>
        <end position="467"/>
    </location>
</feature>
<accession>A0ABR2UJ10</accession>
<feature type="transmembrane region" description="Helical" evidence="7">
    <location>
        <begin position="325"/>
        <end position="346"/>
    </location>
</feature>
<dbReference type="PANTHER" id="PTHR23502:SF68">
    <property type="entry name" value="MULTIDRUG TRANSPORTER, PUTATIVE (AFU_ORTHOLOGUE AFUA_3G01120)-RELATED"/>
    <property type="match status" value="1"/>
</dbReference>
<feature type="transmembrane region" description="Helical" evidence="7">
    <location>
        <begin position="140"/>
        <end position="159"/>
    </location>
</feature>
<feature type="transmembrane region" description="Helical" evidence="7">
    <location>
        <begin position="256"/>
        <end position="276"/>
    </location>
</feature>
<feature type="region of interest" description="Disordered" evidence="6">
    <location>
        <begin position="395"/>
        <end position="416"/>
    </location>
</feature>
<comment type="caution">
    <text evidence="9">The sequence shown here is derived from an EMBL/GenBank/DDBJ whole genome shotgun (WGS) entry which is preliminary data.</text>
</comment>
<keyword evidence="3 7" id="KW-0812">Transmembrane</keyword>
<evidence type="ECO:0000313" key="10">
    <source>
        <dbReference type="Proteomes" id="UP001408356"/>
    </source>
</evidence>
<feature type="compositionally biased region" description="Basic and acidic residues" evidence="6">
    <location>
        <begin position="1"/>
        <end position="16"/>
    </location>
</feature>
<dbReference type="InterPro" id="IPR011701">
    <property type="entry name" value="MFS"/>
</dbReference>
<dbReference type="SUPFAM" id="SSF103473">
    <property type="entry name" value="MFS general substrate transporter"/>
    <property type="match status" value="1"/>
</dbReference>